<dbReference type="CDD" id="cd02208">
    <property type="entry name" value="cupin_RmlC-like"/>
    <property type="match status" value="1"/>
</dbReference>
<evidence type="ECO:0000313" key="4">
    <source>
        <dbReference type="EMBL" id="MDT8902064.1"/>
    </source>
</evidence>
<dbReference type="Gene3D" id="3.30.565.10">
    <property type="entry name" value="Histidine kinase-like ATPase, C-terminal domain"/>
    <property type="match status" value="1"/>
</dbReference>
<dbReference type="InterPro" id="IPR011051">
    <property type="entry name" value="RmlC_Cupin_sf"/>
</dbReference>
<dbReference type="InterPro" id="IPR013096">
    <property type="entry name" value="Cupin_2"/>
</dbReference>
<dbReference type="SUPFAM" id="SSF51182">
    <property type="entry name" value="RmlC-like cupins"/>
    <property type="match status" value="1"/>
</dbReference>
<dbReference type="InterPro" id="IPR005467">
    <property type="entry name" value="His_kinase_dom"/>
</dbReference>
<feature type="domain" description="Histidine kinase" evidence="3">
    <location>
        <begin position="425"/>
        <end position="521"/>
    </location>
</feature>
<dbReference type="Proteomes" id="UP001254848">
    <property type="component" value="Unassembled WGS sequence"/>
</dbReference>
<dbReference type="Pfam" id="PF02518">
    <property type="entry name" value="HATPase_c"/>
    <property type="match status" value="1"/>
</dbReference>
<evidence type="ECO:0000259" key="3">
    <source>
        <dbReference type="PROSITE" id="PS50109"/>
    </source>
</evidence>
<name>A0ABU3NZ37_9FIRM</name>
<comment type="caution">
    <text evidence="4">The sequence shown here is derived from an EMBL/GenBank/DDBJ whole genome shotgun (WGS) entry which is preliminary data.</text>
</comment>
<keyword evidence="1 4" id="KW-0418">Kinase</keyword>
<dbReference type="PROSITE" id="PS50109">
    <property type="entry name" value="HIS_KIN"/>
    <property type="match status" value="1"/>
</dbReference>
<dbReference type="RefSeq" id="WP_413780554.1">
    <property type="nucleotide sequence ID" value="NZ_JAUOZS010000001.1"/>
</dbReference>
<protein>
    <submittedName>
        <fullName evidence="4">Histidine kinase</fullName>
    </submittedName>
</protein>
<dbReference type="InterPro" id="IPR014710">
    <property type="entry name" value="RmlC-like_jellyroll"/>
</dbReference>
<dbReference type="InterPro" id="IPR050640">
    <property type="entry name" value="Bact_2-comp_sensor_kinase"/>
</dbReference>
<dbReference type="Gene3D" id="2.60.120.10">
    <property type="entry name" value="Jelly Rolls"/>
    <property type="match status" value="1"/>
</dbReference>
<evidence type="ECO:0000313" key="5">
    <source>
        <dbReference type="Proteomes" id="UP001254848"/>
    </source>
</evidence>
<keyword evidence="5" id="KW-1185">Reference proteome</keyword>
<dbReference type="GO" id="GO:0016301">
    <property type="term" value="F:kinase activity"/>
    <property type="evidence" value="ECO:0007669"/>
    <property type="project" value="UniProtKB-KW"/>
</dbReference>
<dbReference type="PANTHER" id="PTHR34220:SF7">
    <property type="entry name" value="SENSOR HISTIDINE KINASE YPDA"/>
    <property type="match status" value="1"/>
</dbReference>
<dbReference type="InterPro" id="IPR036890">
    <property type="entry name" value="HATPase_C_sf"/>
</dbReference>
<dbReference type="InterPro" id="IPR003594">
    <property type="entry name" value="HATPase_dom"/>
</dbReference>
<dbReference type="EMBL" id="JAUOZS010000001">
    <property type="protein sequence ID" value="MDT8902064.1"/>
    <property type="molecule type" value="Genomic_DNA"/>
</dbReference>
<dbReference type="PANTHER" id="PTHR34220">
    <property type="entry name" value="SENSOR HISTIDINE KINASE YPDA"/>
    <property type="match status" value="1"/>
</dbReference>
<evidence type="ECO:0000256" key="2">
    <source>
        <dbReference type="ARBA" id="ARBA00023012"/>
    </source>
</evidence>
<proteinExistence type="predicted"/>
<accession>A0ABU3NZ37</accession>
<dbReference type="InterPro" id="IPR018771">
    <property type="entry name" value="PocR_dom"/>
</dbReference>
<evidence type="ECO:0000256" key="1">
    <source>
        <dbReference type="ARBA" id="ARBA00022777"/>
    </source>
</evidence>
<dbReference type="Pfam" id="PF10114">
    <property type="entry name" value="PocR"/>
    <property type="match status" value="1"/>
</dbReference>
<dbReference type="Pfam" id="PF07883">
    <property type="entry name" value="Cupin_2"/>
    <property type="match status" value="1"/>
</dbReference>
<sequence length="523" mass="57935">MPEISQLGKSQYFEWGSILWFVEPGNLDIERMSVGLITFYPRTTQDEHLHSGDEQVIYVVSGAGAQIIDDQTYRLQPGDIKHIHPYTRHKVINDTDDELKLIIVYTPSKFQRLLAQPPSASPTGGEADIRALLDLDVIRGLLNKLSEAIGLSLTIIDTAGETVVKADNYPRFCALLDGASGGRHCRPYVERVIGAIGRTHGPHFFQCCNNVASILIPIFDGATVIGYIRCGQVYLNKPDQDELQRTIDALAARYAIPACDLLAGSTAIRIEPKSRLYAAAEATFAVASLITEMSAAALRQKELDNSRLSLVKEQIASAKLEQALREADFKLLQSQINPHFLFNTLNTIAQMAYIDGAEKVANLVWSLSDLLRFTLRKTEELIPLREELKMLDNYLHIQQSRFGSRLSVAFDIQPGLDETLIPCMLLQPLVENAIVHGFELSDGEGAITITVRRRGRSLHCRVRDNGLGFDPQADPAGKGGGIGLASVKNRLQYYFKDQYRFAIHSEKSRGTTVELTFPAIGGN</sequence>
<organism evidence="4 5">
    <name type="scientific">Anaeroselena agilis</name>
    <dbReference type="NCBI Taxonomy" id="3063788"/>
    <lineage>
        <taxon>Bacteria</taxon>
        <taxon>Bacillati</taxon>
        <taxon>Bacillota</taxon>
        <taxon>Negativicutes</taxon>
        <taxon>Acetonemataceae</taxon>
        <taxon>Anaeroselena</taxon>
    </lineage>
</organism>
<dbReference type="SUPFAM" id="SSF55874">
    <property type="entry name" value="ATPase domain of HSP90 chaperone/DNA topoisomerase II/histidine kinase"/>
    <property type="match status" value="1"/>
</dbReference>
<keyword evidence="2" id="KW-0902">Two-component regulatory system</keyword>
<keyword evidence="1 4" id="KW-0808">Transferase</keyword>
<dbReference type="SMART" id="SM00387">
    <property type="entry name" value="HATPase_c"/>
    <property type="match status" value="1"/>
</dbReference>
<gene>
    <name evidence="4" type="ORF">Q4T40_12485</name>
</gene>
<reference evidence="4 5" key="1">
    <citation type="submission" date="2023-07" db="EMBL/GenBank/DDBJ databases">
        <title>The novel representative of Negativicutes class, Anaeroselena agilis gen. nov. sp. nov.</title>
        <authorList>
            <person name="Prokofeva M.I."/>
            <person name="Elcheninov A.G."/>
            <person name="Klyukina A."/>
            <person name="Kublanov I.V."/>
            <person name="Frolov E.N."/>
            <person name="Podosokorskaya O.A."/>
        </authorList>
    </citation>
    <scope>NUCLEOTIDE SEQUENCE [LARGE SCALE GENOMIC DNA]</scope>
    <source>
        <strain evidence="4 5">4137-cl</strain>
    </source>
</reference>
<dbReference type="InterPro" id="IPR010559">
    <property type="entry name" value="Sig_transdc_His_kin_internal"/>
</dbReference>
<dbReference type="Pfam" id="PF06580">
    <property type="entry name" value="His_kinase"/>
    <property type="match status" value="1"/>
</dbReference>